<keyword evidence="4" id="KW-0285">Flavoprotein</keyword>
<keyword evidence="5 11" id="KW-0808">Transferase</keyword>
<keyword evidence="12" id="KW-1185">Reference proteome</keyword>
<keyword evidence="8" id="KW-0460">Magnesium</keyword>
<evidence type="ECO:0000313" key="11">
    <source>
        <dbReference type="EMBL" id="MFF0454096.1"/>
    </source>
</evidence>
<evidence type="ECO:0000256" key="3">
    <source>
        <dbReference type="ARBA" id="ARBA00016337"/>
    </source>
</evidence>
<evidence type="ECO:0000256" key="2">
    <source>
        <dbReference type="ARBA" id="ARBA00011955"/>
    </source>
</evidence>
<evidence type="ECO:0000256" key="7">
    <source>
        <dbReference type="ARBA" id="ARBA00022827"/>
    </source>
</evidence>
<dbReference type="RefSeq" id="WP_387250930.1">
    <property type="nucleotide sequence ID" value="NZ_JBIALX010000004.1"/>
</dbReference>
<proteinExistence type="predicted"/>
<dbReference type="PANTHER" id="PTHR30040:SF2">
    <property type="entry name" value="FAD:PROTEIN FMN TRANSFERASE"/>
    <property type="match status" value="1"/>
</dbReference>
<evidence type="ECO:0000256" key="4">
    <source>
        <dbReference type="ARBA" id="ARBA00022630"/>
    </source>
</evidence>
<evidence type="ECO:0000256" key="10">
    <source>
        <dbReference type="ARBA" id="ARBA00048540"/>
    </source>
</evidence>
<evidence type="ECO:0000256" key="9">
    <source>
        <dbReference type="ARBA" id="ARBA00031306"/>
    </source>
</evidence>
<gene>
    <name evidence="11" type="ORF">ACFYTH_12075</name>
</gene>
<sequence length="309" mass="32599">MTATHAAETAAAEWELWSTTARLVVTDPAALAGARRLVDAHLDRVDHACNRFRADSEISTLTPGRPVSVSALFGEYLDAALSVARDTDGDVDPTIGADLENLGYDRDFTQITAGPAVVPLSVTRRPAWSQVIRSPRSVTLPAGMRLDVGATAKALAADRCARTVAEELDCGVLVSLGGDIATAGPAPDGHWQVLVQDGATQPAALVRLPARAAIATSSTMRRRWIRGGRPLHHILDPRTGCAAEPVWRTVSVAAQSCLAANAAATAAVVRGRAALPWLRSAGLPARLVDRDGRVLTLGGWPDEPEGIRR</sequence>
<dbReference type="Proteomes" id="UP001601521">
    <property type="component" value="Unassembled WGS sequence"/>
</dbReference>
<dbReference type="EMBL" id="JBIALX010000004">
    <property type="protein sequence ID" value="MFF0454096.1"/>
    <property type="molecule type" value="Genomic_DNA"/>
</dbReference>
<comment type="catalytic activity">
    <reaction evidence="10">
        <text>L-threonyl-[protein] + FAD = FMN-L-threonyl-[protein] + AMP + H(+)</text>
        <dbReference type="Rhea" id="RHEA:36847"/>
        <dbReference type="Rhea" id="RHEA-COMP:11060"/>
        <dbReference type="Rhea" id="RHEA-COMP:11061"/>
        <dbReference type="ChEBI" id="CHEBI:15378"/>
        <dbReference type="ChEBI" id="CHEBI:30013"/>
        <dbReference type="ChEBI" id="CHEBI:57692"/>
        <dbReference type="ChEBI" id="CHEBI:74257"/>
        <dbReference type="ChEBI" id="CHEBI:456215"/>
        <dbReference type="EC" id="2.7.1.180"/>
    </reaction>
</comment>
<evidence type="ECO:0000256" key="8">
    <source>
        <dbReference type="ARBA" id="ARBA00022842"/>
    </source>
</evidence>
<dbReference type="Gene3D" id="3.10.520.10">
    <property type="entry name" value="ApbE-like domains"/>
    <property type="match status" value="1"/>
</dbReference>
<comment type="caution">
    <text evidence="11">The sequence shown here is derived from an EMBL/GenBank/DDBJ whole genome shotgun (WGS) entry which is preliminary data.</text>
</comment>
<evidence type="ECO:0000313" key="12">
    <source>
        <dbReference type="Proteomes" id="UP001601521"/>
    </source>
</evidence>
<name>A0ABW6NIK8_9NOCA</name>
<keyword evidence="6" id="KW-0479">Metal-binding</keyword>
<dbReference type="Pfam" id="PF02424">
    <property type="entry name" value="ApbE"/>
    <property type="match status" value="1"/>
</dbReference>
<dbReference type="GO" id="GO:0016740">
    <property type="term" value="F:transferase activity"/>
    <property type="evidence" value="ECO:0007669"/>
    <property type="project" value="UniProtKB-KW"/>
</dbReference>
<organism evidence="11 12">
    <name type="scientific">Nocardia africana</name>
    <dbReference type="NCBI Taxonomy" id="134964"/>
    <lineage>
        <taxon>Bacteria</taxon>
        <taxon>Bacillati</taxon>
        <taxon>Actinomycetota</taxon>
        <taxon>Actinomycetes</taxon>
        <taxon>Mycobacteriales</taxon>
        <taxon>Nocardiaceae</taxon>
        <taxon>Nocardia</taxon>
    </lineage>
</organism>
<evidence type="ECO:0000256" key="6">
    <source>
        <dbReference type="ARBA" id="ARBA00022723"/>
    </source>
</evidence>
<dbReference type="PANTHER" id="PTHR30040">
    <property type="entry name" value="THIAMINE BIOSYNTHESIS LIPOPROTEIN APBE"/>
    <property type="match status" value="1"/>
</dbReference>
<keyword evidence="7" id="KW-0274">FAD</keyword>
<accession>A0ABW6NIK8</accession>
<comment type="cofactor">
    <cofactor evidence="1">
        <name>Mg(2+)</name>
        <dbReference type="ChEBI" id="CHEBI:18420"/>
    </cofactor>
</comment>
<dbReference type="InterPro" id="IPR003374">
    <property type="entry name" value="ApbE-like_sf"/>
</dbReference>
<dbReference type="SUPFAM" id="SSF143631">
    <property type="entry name" value="ApbE-like"/>
    <property type="match status" value="1"/>
</dbReference>
<evidence type="ECO:0000256" key="1">
    <source>
        <dbReference type="ARBA" id="ARBA00001946"/>
    </source>
</evidence>
<dbReference type="InterPro" id="IPR024932">
    <property type="entry name" value="ApbE"/>
</dbReference>
<dbReference type="EC" id="2.7.1.180" evidence="2"/>
<reference evidence="11 12" key="1">
    <citation type="submission" date="2024-10" db="EMBL/GenBank/DDBJ databases">
        <title>The Natural Products Discovery Center: Release of the First 8490 Sequenced Strains for Exploring Actinobacteria Biosynthetic Diversity.</title>
        <authorList>
            <person name="Kalkreuter E."/>
            <person name="Kautsar S.A."/>
            <person name="Yang D."/>
            <person name="Bader C.D."/>
            <person name="Teijaro C.N."/>
            <person name="Fluegel L."/>
            <person name="Davis C.M."/>
            <person name="Simpson J.R."/>
            <person name="Lauterbach L."/>
            <person name="Steele A.D."/>
            <person name="Gui C."/>
            <person name="Meng S."/>
            <person name="Li G."/>
            <person name="Viehrig K."/>
            <person name="Ye F."/>
            <person name="Su P."/>
            <person name="Kiefer A.F."/>
            <person name="Nichols A."/>
            <person name="Cepeda A.J."/>
            <person name="Yan W."/>
            <person name="Fan B."/>
            <person name="Jiang Y."/>
            <person name="Adhikari A."/>
            <person name="Zheng C.-J."/>
            <person name="Schuster L."/>
            <person name="Cowan T.M."/>
            <person name="Smanski M.J."/>
            <person name="Chevrette M.G."/>
            <person name="De Carvalho L.P.S."/>
            <person name="Shen B."/>
        </authorList>
    </citation>
    <scope>NUCLEOTIDE SEQUENCE [LARGE SCALE GENOMIC DNA]</scope>
    <source>
        <strain evidence="11 12">NPDC004550</strain>
    </source>
</reference>
<evidence type="ECO:0000256" key="5">
    <source>
        <dbReference type="ARBA" id="ARBA00022679"/>
    </source>
</evidence>
<protein>
    <recommendedName>
        <fullName evidence="3">FAD:protein FMN transferase</fullName>
        <ecNumber evidence="2">2.7.1.180</ecNumber>
    </recommendedName>
    <alternativeName>
        <fullName evidence="9">Flavin transferase</fullName>
    </alternativeName>
</protein>